<feature type="compositionally biased region" description="Basic and acidic residues" evidence="1">
    <location>
        <begin position="100"/>
        <end position="109"/>
    </location>
</feature>
<dbReference type="KEGG" id="palo:E6C60_1867"/>
<name>A0A4P8XIY4_9BACL</name>
<accession>A0A4P8XIY4</accession>
<dbReference type="AlphaFoldDB" id="A0A4P8XIY4"/>
<evidence type="ECO:0008006" key="4">
    <source>
        <dbReference type="Google" id="ProtNLM"/>
    </source>
</evidence>
<protein>
    <recommendedName>
        <fullName evidence="4">Helicase XPB/Ssl2 N-terminal domain-containing protein</fullName>
    </recommendedName>
</protein>
<evidence type="ECO:0000256" key="1">
    <source>
        <dbReference type="SAM" id="MobiDB-lite"/>
    </source>
</evidence>
<dbReference type="Proteomes" id="UP000300879">
    <property type="component" value="Chromosome"/>
</dbReference>
<feature type="region of interest" description="Disordered" evidence="1">
    <location>
        <begin position="100"/>
        <end position="121"/>
    </location>
</feature>
<gene>
    <name evidence="2" type="ORF">E6C60_1867</name>
</gene>
<reference evidence="2 3" key="1">
    <citation type="submission" date="2019-05" db="EMBL/GenBank/DDBJ databases">
        <authorList>
            <person name="Chen C."/>
        </authorList>
    </citation>
    <scope>NUCLEOTIDE SEQUENCE [LARGE SCALE GENOMIC DNA]</scope>
    <source>
        <strain evidence="2 3">HB172198</strain>
    </source>
</reference>
<dbReference type="EMBL" id="CP040396">
    <property type="protein sequence ID" value="QCT02582.1"/>
    <property type="molecule type" value="Genomic_DNA"/>
</dbReference>
<proteinExistence type="predicted"/>
<sequence length="398" mass="45884">MRYSSTGEDVVQKMKLADMLSYADISHLNNIASYYDCDCKRNSKHELIQSILIKAGRKEFLKEQWKSFSPGDLRFLNNLVFDTRSSYSLEDLLAAVRHTSLEEKSDETPGSKPARTALESPREAVSRYRRSGWLFNGFTSSTKYMFHVPEDLKERFREELSLHLKSGLQVSMPPEVYREEQGLITEDLKLMLRYFQEHELTLNAEGFMYRKQQQQLLSTLHIEESLITKGPWRFGYGRSCSEYPDRFALLYDYAVAQRWVQETPAGLTLTEHGKECILSGNQVSMIQLFRFWLKIYKSAVPNLPSLVYWLGRCAKEWVTMDSLHATVGSLVTPFYYDTPRMILERRIVKMLLHLGMLRLGESQTLGTVIRMTPLGIKAGEIAPQLGHGTVHNDNDVII</sequence>
<keyword evidence="3" id="KW-1185">Reference proteome</keyword>
<evidence type="ECO:0000313" key="3">
    <source>
        <dbReference type="Proteomes" id="UP000300879"/>
    </source>
</evidence>
<evidence type="ECO:0000313" key="2">
    <source>
        <dbReference type="EMBL" id="QCT02582.1"/>
    </source>
</evidence>
<organism evidence="2 3">
    <name type="scientific">Paenibacillus algicola</name>
    <dbReference type="NCBI Taxonomy" id="2565926"/>
    <lineage>
        <taxon>Bacteria</taxon>
        <taxon>Bacillati</taxon>
        <taxon>Bacillota</taxon>
        <taxon>Bacilli</taxon>
        <taxon>Bacillales</taxon>
        <taxon>Paenibacillaceae</taxon>
        <taxon>Paenibacillus</taxon>
    </lineage>
</organism>